<dbReference type="InterPro" id="IPR011051">
    <property type="entry name" value="RmlC_Cupin_sf"/>
</dbReference>
<feature type="chain" id="PRO_5046991009" evidence="1">
    <location>
        <begin position="21"/>
        <end position="398"/>
    </location>
</feature>
<dbReference type="RefSeq" id="WP_131574032.1">
    <property type="nucleotide sequence ID" value="NZ_CBCSAJ010000017.1"/>
</dbReference>
<dbReference type="InterPro" id="IPR052512">
    <property type="entry name" value="4CMD/NDH-1_regulator"/>
</dbReference>
<dbReference type="SUPFAM" id="SSF69118">
    <property type="entry name" value="AhpD-like"/>
    <property type="match status" value="2"/>
</dbReference>
<reference evidence="5" key="1">
    <citation type="journal article" date="2019" name="Int. J. Syst. Evol. Microbiol.">
        <title>The Global Catalogue of Microorganisms (GCM) 10K type strain sequencing project: providing services to taxonomists for standard genome sequencing and annotation.</title>
        <authorList>
            <consortium name="The Broad Institute Genomics Platform"/>
            <consortium name="The Broad Institute Genome Sequencing Center for Infectious Disease"/>
            <person name="Wu L."/>
            <person name="Ma J."/>
        </authorList>
    </citation>
    <scope>NUCLEOTIDE SEQUENCE [LARGE SCALE GENOMIC DNA]</scope>
    <source>
        <strain evidence="5">CCM 8875</strain>
    </source>
</reference>
<dbReference type="Pfam" id="PF07883">
    <property type="entry name" value="Cupin_2"/>
    <property type="match status" value="1"/>
</dbReference>
<keyword evidence="5" id="KW-1185">Reference proteome</keyword>
<dbReference type="CDD" id="cd02233">
    <property type="entry name" value="cupin_HNL-like"/>
    <property type="match status" value="1"/>
</dbReference>
<dbReference type="PANTHER" id="PTHR33570:SF9">
    <property type="entry name" value="BLL4600 PROTEIN"/>
    <property type="match status" value="1"/>
</dbReference>
<accession>A0ABW4DRH1</accession>
<dbReference type="Pfam" id="PF02627">
    <property type="entry name" value="CMD"/>
    <property type="match status" value="2"/>
</dbReference>
<dbReference type="InterPro" id="IPR029032">
    <property type="entry name" value="AhpD-like"/>
</dbReference>
<sequence>MSRLPHALTLATLYALPLHAQDSTIPATVEQVAPQLGRYTQDVLSDRLWADQDRLSPRDRSLLTVSALVATGRTHQLDPFVSTALDSGVTPEELSELVTHLAFYAGWSVALPAIDRIAAVLDDRGLTADVTLDPELLPYDEDAEAARLASVDATARPVSPGLADATDAVLFADLWRRPGLAPRDRSLVTVAALIANGQAEQLPFHLSRAMDNGLTFEEAREIPHQLAYYAGWPRSFSALTPMRQVFEDRGDIPAGDDAAETPTTISVVPADSETSQGPAERFTGSVAVGPAFEAPGDARLSGALVTFEPGARTAWHSHPLGQTLYVTQGCALVQSEGQDILTAGPGDIVQIPPEVRHWHGAASDQGMAHVAILESLNGVGTTWMDLVSDDQIPPGAGC</sequence>
<name>A0ABW4DRH1_9RHOB</name>
<gene>
    <name evidence="4" type="ORF">ACFQ5P_03495</name>
</gene>
<protein>
    <submittedName>
        <fullName evidence="4">Carboxymuconolactone decarboxylase family protein</fullName>
    </submittedName>
</protein>
<feature type="domain" description="Carboxymuconolactone decarboxylase-like" evidence="2">
    <location>
        <begin position="34"/>
        <end position="113"/>
    </location>
</feature>
<dbReference type="PANTHER" id="PTHR33570">
    <property type="entry name" value="4-CARBOXYMUCONOLACTONE DECARBOXYLASE FAMILY PROTEIN"/>
    <property type="match status" value="1"/>
</dbReference>
<organism evidence="4 5">
    <name type="scientific">Paracoccus nototheniae</name>
    <dbReference type="NCBI Taxonomy" id="2489002"/>
    <lineage>
        <taxon>Bacteria</taxon>
        <taxon>Pseudomonadati</taxon>
        <taxon>Pseudomonadota</taxon>
        <taxon>Alphaproteobacteria</taxon>
        <taxon>Rhodobacterales</taxon>
        <taxon>Paracoccaceae</taxon>
        <taxon>Paracoccus</taxon>
    </lineage>
</organism>
<dbReference type="Gene3D" id="1.20.1290.10">
    <property type="entry name" value="AhpD-like"/>
    <property type="match status" value="1"/>
</dbReference>
<dbReference type="InterPro" id="IPR003779">
    <property type="entry name" value="CMD-like"/>
</dbReference>
<keyword evidence="1" id="KW-0732">Signal</keyword>
<feature type="signal peptide" evidence="1">
    <location>
        <begin position="1"/>
        <end position="20"/>
    </location>
</feature>
<dbReference type="Gene3D" id="2.60.120.10">
    <property type="entry name" value="Jelly Rolls"/>
    <property type="match status" value="1"/>
</dbReference>
<dbReference type="EMBL" id="JBHTOQ010000003">
    <property type="protein sequence ID" value="MFD1480354.1"/>
    <property type="molecule type" value="Genomic_DNA"/>
</dbReference>
<dbReference type="Proteomes" id="UP001597302">
    <property type="component" value="Unassembled WGS sequence"/>
</dbReference>
<evidence type="ECO:0000313" key="4">
    <source>
        <dbReference type="EMBL" id="MFD1480354.1"/>
    </source>
</evidence>
<dbReference type="InterPro" id="IPR047263">
    <property type="entry name" value="HNL-like_cupin"/>
</dbReference>
<proteinExistence type="predicted"/>
<feature type="domain" description="Cupin type-2" evidence="3">
    <location>
        <begin position="304"/>
        <end position="367"/>
    </location>
</feature>
<evidence type="ECO:0000313" key="5">
    <source>
        <dbReference type="Proteomes" id="UP001597302"/>
    </source>
</evidence>
<dbReference type="SUPFAM" id="SSF51182">
    <property type="entry name" value="RmlC-like cupins"/>
    <property type="match status" value="1"/>
</dbReference>
<feature type="domain" description="Carboxymuconolactone decarboxylase-like" evidence="2">
    <location>
        <begin position="160"/>
        <end position="241"/>
    </location>
</feature>
<dbReference type="InterPro" id="IPR013096">
    <property type="entry name" value="Cupin_2"/>
</dbReference>
<dbReference type="InterPro" id="IPR014710">
    <property type="entry name" value="RmlC-like_jellyroll"/>
</dbReference>
<evidence type="ECO:0000259" key="3">
    <source>
        <dbReference type="Pfam" id="PF07883"/>
    </source>
</evidence>
<comment type="caution">
    <text evidence="4">The sequence shown here is derived from an EMBL/GenBank/DDBJ whole genome shotgun (WGS) entry which is preliminary data.</text>
</comment>
<evidence type="ECO:0000259" key="2">
    <source>
        <dbReference type="Pfam" id="PF02627"/>
    </source>
</evidence>
<evidence type="ECO:0000256" key="1">
    <source>
        <dbReference type="SAM" id="SignalP"/>
    </source>
</evidence>